<dbReference type="GO" id="GO:0002949">
    <property type="term" value="P:tRNA threonylcarbamoyladenosine modification"/>
    <property type="evidence" value="ECO:0007669"/>
    <property type="project" value="InterPro"/>
</dbReference>
<protein>
    <recommendedName>
        <fullName evidence="10">L-threonylcarbamoyladenylate synthase</fullName>
        <ecNumber evidence="3">2.7.7.87</ecNumber>
    </recommendedName>
    <alternativeName>
        <fullName evidence="10">L-threonylcarbamoyladenylate synthase</fullName>
    </alternativeName>
</protein>
<dbReference type="EC" id="2.7.7.87" evidence="3"/>
<evidence type="ECO:0000256" key="3">
    <source>
        <dbReference type="ARBA" id="ARBA00012584"/>
    </source>
</evidence>
<dbReference type="PROSITE" id="PS51163">
    <property type="entry name" value="YRDC"/>
    <property type="match status" value="1"/>
</dbReference>
<dbReference type="InterPro" id="IPR017945">
    <property type="entry name" value="DHBP_synth_RibB-like_a/b_dom"/>
</dbReference>
<keyword evidence="8" id="KW-0547">Nucleotide-binding</keyword>
<evidence type="ECO:0000313" key="14">
    <source>
        <dbReference type="Proteomes" id="UP000176939"/>
    </source>
</evidence>
<evidence type="ECO:0000256" key="2">
    <source>
        <dbReference type="ARBA" id="ARBA00007663"/>
    </source>
</evidence>
<gene>
    <name evidence="13" type="ORF">A2Z67_03310</name>
</gene>
<dbReference type="SUPFAM" id="SSF55821">
    <property type="entry name" value="YrdC/RibB"/>
    <property type="match status" value="1"/>
</dbReference>
<dbReference type="PANTHER" id="PTHR17490">
    <property type="entry name" value="SUA5"/>
    <property type="match status" value="1"/>
</dbReference>
<dbReference type="GO" id="GO:0005524">
    <property type="term" value="F:ATP binding"/>
    <property type="evidence" value="ECO:0007669"/>
    <property type="project" value="UniProtKB-KW"/>
</dbReference>
<evidence type="ECO:0000256" key="4">
    <source>
        <dbReference type="ARBA" id="ARBA00022490"/>
    </source>
</evidence>
<dbReference type="AlphaFoldDB" id="A0A1F7X492"/>
<dbReference type="GO" id="GO:0003725">
    <property type="term" value="F:double-stranded RNA binding"/>
    <property type="evidence" value="ECO:0007669"/>
    <property type="project" value="InterPro"/>
</dbReference>
<comment type="caution">
    <text evidence="13">The sequence shown here is derived from an EMBL/GenBank/DDBJ whole genome shotgun (WGS) entry which is preliminary data.</text>
</comment>
<reference evidence="13 14" key="1">
    <citation type="journal article" date="2016" name="Nat. Commun.">
        <title>Thousands of microbial genomes shed light on interconnected biogeochemical processes in an aquifer system.</title>
        <authorList>
            <person name="Anantharaman K."/>
            <person name="Brown C.T."/>
            <person name="Hug L.A."/>
            <person name="Sharon I."/>
            <person name="Castelle C.J."/>
            <person name="Probst A.J."/>
            <person name="Thomas B.C."/>
            <person name="Singh A."/>
            <person name="Wilkins M.J."/>
            <person name="Karaoz U."/>
            <person name="Brodie E.L."/>
            <person name="Williams K.H."/>
            <person name="Hubbard S.S."/>
            <person name="Banfield J.F."/>
        </authorList>
    </citation>
    <scope>NUCLEOTIDE SEQUENCE [LARGE SCALE GENOMIC DNA]</scope>
</reference>
<evidence type="ECO:0000256" key="8">
    <source>
        <dbReference type="ARBA" id="ARBA00022741"/>
    </source>
</evidence>
<comment type="subcellular location">
    <subcellularLocation>
        <location evidence="1">Cytoplasm</location>
    </subcellularLocation>
</comment>
<evidence type="ECO:0000256" key="1">
    <source>
        <dbReference type="ARBA" id="ARBA00004496"/>
    </source>
</evidence>
<dbReference type="Pfam" id="PF02367">
    <property type="entry name" value="TsaE"/>
    <property type="match status" value="1"/>
</dbReference>
<keyword evidence="5" id="KW-0808">Transferase</keyword>
<dbReference type="Pfam" id="PF01300">
    <property type="entry name" value="Sua5_yciO_yrdC"/>
    <property type="match status" value="1"/>
</dbReference>
<evidence type="ECO:0000256" key="6">
    <source>
        <dbReference type="ARBA" id="ARBA00022694"/>
    </source>
</evidence>
<name>A0A1F7X492_9BACT</name>
<dbReference type="GO" id="GO:0006450">
    <property type="term" value="P:regulation of translational fidelity"/>
    <property type="evidence" value="ECO:0007669"/>
    <property type="project" value="TreeGrafter"/>
</dbReference>
<evidence type="ECO:0000256" key="5">
    <source>
        <dbReference type="ARBA" id="ARBA00022679"/>
    </source>
</evidence>
<keyword evidence="6" id="KW-0819">tRNA processing</keyword>
<dbReference type="NCBIfam" id="TIGR00150">
    <property type="entry name" value="T6A_YjeE"/>
    <property type="match status" value="1"/>
</dbReference>
<evidence type="ECO:0000256" key="7">
    <source>
        <dbReference type="ARBA" id="ARBA00022695"/>
    </source>
</evidence>
<dbReference type="GO" id="GO:0005737">
    <property type="term" value="C:cytoplasm"/>
    <property type="evidence" value="ECO:0007669"/>
    <property type="project" value="UniProtKB-SubCell"/>
</dbReference>
<proteinExistence type="inferred from homology"/>
<dbReference type="GO" id="GO:0000049">
    <property type="term" value="F:tRNA binding"/>
    <property type="evidence" value="ECO:0007669"/>
    <property type="project" value="TreeGrafter"/>
</dbReference>
<dbReference type="InterPro" id="IPR027417">
    <property type="entry name" value="P-loop_NTPase"/>
</dbReference>
<evidence type="ECO:0000256" key="10">
    <source>
        <dbReference type="ARBA" id="ARBA00029774"/>
    </source>
</evidence>
<organism evidence="13 14">
    <name type="scientific">Candidatus Woesebacteria bacterium RBG_13_36_22</name>
    <dbReference type="NCBI Taxonomy" id="1802478"/>
    <lineage>
        <taxon>Bacteria</taxon>
        <taxon>Candidatus Woeseibacteriota</taxon>
    </lineage>
</organism>
<comment type="catalytic activity">
    <reaction evidence="11">
        <text>L-threonine + hydrogencarbonate + ATP = L-threonylcarbamoyladenylate + diphosphate + H2O</text>
        <dbReference type="Rhea" id="RHEA:36407"/>
        <dbReference type="ChEBI" id="CHEBI:15377"/>
        <dbReference type="ChEBI" id="CHEBI:17544"/>
        <dbReference type="ChEBI" id="CHEBI:30616"/>
        <dbReference type="ChEBI" id="CHEBI:33019"/>
        <dbReference type="ChEBI" id="CHEBI:57926"/>
        <dbReference type="ChEBI" id="CHEBI:73682"/>
        <dbReference type="EC" id="2.7.7.87"/>
    </reaction>
</comment>
<dbReference type="Gene3D" id="3.40.50.300">
    <property type="entry name" value="P-loop containing nucleotide triphosphate hydrolases"/>
    <property type="match status" value="1"/>
</dbReference>
<dbReference type="InterPro" id="IPR006070">
    <property type="entry name" value="Sua5-like_dom"/>
</dbReference>
<dbReference type="PANTHER" id="PTHR17490:SF16">
    <property type="entry name" value="THREONYLCARBAMOYL-AMP SYNTHASE"/>
    <property type="match status" value="1"/>
</dbReference>
<dbReference type="Gene3D" id="3.90.870.10">
    <property type="entry name" value="DHBP synthase"/>
    <property type="match status" value="1"/>
</dbReference>
<dbReference type="GO" id="GO:0061710">
    <property type="term" value="F:L-threonylcarbamoyladenylate synthase"/>
    <property type="evidence" value="ECO:0007669"/>
    <property type="project" value="UniProtKB-EC"/>
</dbReference>
<dbReference type="Proteomes" id="UP000176939">
    <property type="component" value="Unassembled WGS sequence"/>
</dbReference>
<dbReference type="InterPro" id="IPR050156">
    <property type="entry name" value="TC-AMP_synthase_SUA5"/>
</dbReference>
<feature type="domain" description="YrdC-like" evidence="12">
    <location>
        <begin position="8"/>
        <end position="197"/>
    </location>
</feature>
<comment type="similarity">
    <text evidence="2">Belongs to the SUA5 family.</text>
</comment>
<keyword evidence="9" id="KW-0067">ATP-binding</keyword>
<evidence type="ECO:0000313" key="13">
    <source>
        <dbReference type="EMBL" id="OGM09801.1"/>
    </source>
</evidence>
<accession>A0A1F7X492</accession>
<keyword evidence="7" id="KW-0548">Nucleotidyltransferase</keyword>
<dbReference type="SUPFAM" id="SSF52540">
    <property type="entry name" value="P-loop containing nucleoside triphosphate hydrolases"/>
    <property type="match status" value="1"/>
</dbReference>
<dbReference type="InterPro" id="IPR003442">
    <property type="entry name" value="T6A_TsaE"/>
</dbReference>
<evidence type="ECO:0000256" key="9">
    <source>
        <dbReference type="ARBA" id="ARBA00022840"/>
    </source>
</evidence>
<evidence type="ECO:0000256" key="11">
    <source>
        <dbReference type="ARBA" id="ARBA00048366"/>
    </source>
</evidence>
<dbReference type="NCBIfam" id="TIGR00057">
    <property type="entry name" value="L-threonylcarbamoyladenylate synthase"/>
    <property type="match status" value="1"/>
</dbReference>
<sequence length="355" mass="39911">MKIVKKEHISVDEIVNVLQNKGLVIMPTETLYGAFVDATNIKAVAKLNEYKARPFGKPYSVAVANQQMAKEYVEINENAKSLYDSFLPGPLTIVSKGKHQVAKGVESEKGSLGIRIPDYQLVIDVINKLGKPITATSANASYQKRPYRVEDILKNISLKQKKLIDLIIDAGELPHLEPSTVIDTTLDDPIILRQGDIKIKDKNEVLSQSVENTQNLAKNLYQKYEKHLDQRAIIFALEGPMGAGKTVFTKGLAKAMGIDEEIVSPTYDLMLNYESENKKSELVHIDAWRMLTSSEFEDLGINKMISDKSVFAIEWAEKVSGVIRKYNEDAVIVWIKIEYPNSDQENERKITWGVL</sequence>
<dbReference type="EMBL" id="MGFQ01000019">
    <property type="protein sequence ID" value="OGM09801.1"/>
    <property type="molecule type" value="Genomic_DNA"/>
</dbReference>
<keyword evidence="4" id="KW-0963">Cytoplasm</keyword>
<evidence type="ECO:0000259" key="12">
    <source>
        <dbReference type="PROSITE" id="PS51163"/>
    </source>
</evidence>